<evidence type="ECO:0000313" key="9">
    <source>
        <dbReference type="Proteomes" id="UP000032721"/>
    </source>
</evidence>
<dbReference type="PIRSF" id="PIRSF006324">
    <property type="entry name" value="LeuE"/>
    <property type="match status" value="1"/>
</dbReference>
<dbReference type="EMBL" id="FO704550">
    <property type="protein sequence ID" value="CDG17837.1"/>
    <property type="molecule type" value="Genomic_DNA"/>
</dbReference>
<dbReference type="GO" id="GO:0005886">
    <property type="term" value="C:plasma membrane"/>
    <property type="evidence" value="ECO:0007669"/>
    <property type="project" value="UniProtKB-SubCell"/>
</dbReference>
<dbReference type="EMBL" id="VNHN01000037">
    <property type="protein sequence ID" value="TYP03607.1"/>
    <property type="molecule type" value="Genomic_DNA"/>
</dbReference>
<feature type="transmembrane region" description="Helical" evidence="6">
    <location>
        <begin position="69"/>
        <end position="86"/>
    </location>
</feature>
<feature type="transmembrane region" description="Helical" evidence="6">
    <location>
        <begin position="38"/>
        <end position="62"/>
    </location>
</feature>
<sequence>MTELIAVAVITILAVISPGADFAMITRNSYLYGRRAGIVAAFGIASGILVHVAYTILGIGILIAHSPNILFAIKIAGAVYLIYIGYKTLISKTEVDIDINSSKNTSIASFRTGFLTNVLNPKSTLFVVSTFTQIVSSSTGIGLQMGYGIFMSLMHLIWFIGVAVFFSHHKLRAAMLVKQTILNRIIGVILVGLGISLGIIPLANG</sequence>
<dbReference type="STRING" id="351671.XDD1_2138"/>
<evidence type="ECO:0000313" key="8">
    <source>
        <dbReference type="EMBL" id="TYP03607.1"/>
    </source>
</evidence>
<evidence type="ECO:0000313" key="10">
    <source>
        <dbReference type="Proteomes" id="UP000324170"/>
    </source>
</evidence>
<evidence type="ECO:0000256" key="4">
    <source>
        <dbReference type="ARBA" id="ARBA00022989"/>
    </source>
</evidence>
<dbReference type="OrthoDB" id="581870at2"/>
<name>A0A068QS50_9GAMM</name>
<reference evidence="8 10" key="2">
    <citation type="submission" date="2019-07" db="EMBL/GenBank/DDBJ databases">
        <title>Genomic Encyclopedia of Type Strains, Phase I: the one thousand microbial genomes (KMG-I) project.</title>
        <authorList>
            <person name="Kyrpides N."/>
        </authorList>
    </citation>
    <scope>NUCLEOTIDE SEQUENCE [LARGE SCALE GENOMIC DNA]</scope>
    <source>
        <strain evidence="8 10">DSM 17909</strain>
    </source>
</reference>
<dbReference type="Proteomes" id="UP000032721">
    <property type="component" value="Chromosome"/>
</dbReference>
<dbReference type="HOGENOM" id="CLU_079569_0_1_6"/>
<feature type="transmembrane region" description="Helical" evidence="6">
    <location>
        <begin position="147"/>
        <end position="169"/>
    </location>
</feature>
<keyword evidence="10" id="KW-1185">Reference proteome</keyword>
<evidence type="ECO:0000256" key="2">
    <source>
        <dbReference type="ARBA" id="ARBA00022475"/>
    </source>
</evidence>
<evidence type="ECO:0000256" key="5">
    <source>
        <dbReference type="ARBA" id="ARBA00023136"/>
    </source>
</evidence>
<keyword evidence="5 6" id="KW-0472">Membrane</keyword>
<protein>
    <submittedName>
        <fullName evidence="7">Lysine exporter protein (LYSE/YGGA)</fullName>
    </submittedName>
    <submittedName>
        <fullName evidence="8">Threonine/homoserine/homoserine lactone efflux protein</fullName>
    </submittedName>
</protein>
<comment type="subcellular location">
    <subcellularLocation>
        <location evidence="1">Cell membrane</location>
        <topology evidence="1">Multi-pass membrane protein</topology>
    </subcellularLocation>
</comment>
<organism evidence="7 9">
    <name type="scientific">Xenorhabdus doucetiae</name>
    <dbReference type="NCBI Taxonomy" id="351671"/>
    <lineage>
        <taxon>Bacteria</taxon>
        <taxon>Pseudomonadati</taxon>
        <taxon>Pseudomonadota</taxon>
        <taxon>Gammaproteobacteria</taxon>
        <taxon>Enterobacterales</taxon>
        <taxon>Morganellaceae</taxon>
        <taxon>Xenorhabdus</taxon>
    </lineage>
</organism>
<feature type="transmembrane region" description="Helical" evidence="6">
    <location>
        <begin position="181"/>
        <end position="203"/>
    </location>
</feature>
<keyword evidence="2" id="KW-1003">Cell membrane</keyword>
<gene>
    <name evidence="8" type="ORF">LY16_02318</name>
    <name evidence="7" type="ORF">XDD1_2138</name>
</gene>
<dbReference type="RefSeq" id="WP_045970782.1">
    <property type="nucleotide sequence ID" value="NZ_CAWMED010000001.1"/>
</dbReference>
<dbReference type="GO" id="GO:0015171">
    <property type="term" value="F:amino acid transmembrane transporter activity"/>
    <property type="evidence" value="ECO:0007669"/>
    <property type="project" value="TreeGrafter"/>
</dbReference>
<dbReference type="KEGG" id="xdo:XDD1_2138"/>
<evidence type="ECO:0000256" key="1">
    <source>
        <dbReference type="ARBA" id="ARBA00004651"/>
    </source>
</evidence>
<dbReference type="InterPro" id="IPR001123">
    <property type="entry name" value="LeuE-type"/>
</dbReference>
<dbReference type="PANTHER" id="PTHR30086">
    <property type="entry name" value="ARGININE EXPORTER PROTEIN ARGO"/>
    <property type="match status" value="1"/>
</dbReference>
<reference evidence="7 9" key="1">
    <citation type="submission" date="2013-07" db="EMBL/GenBank/DDBJ databases">
        <authorList>
            <person name="Genoscope - CEA"/>
        </authorList>
    </citation>
    <scope>NUCLEOTIDE SEQUENCE [LARGE SCALE GENOMIC DNA]</scope>
    <source>
        <strain evidence="7">FRM16</strain>
        <strain evidence="9">FRM16 / DSM 17909</strain>
    </source>
</reference>
<evidence type="ECO:0000256" key="6">
    <source>
        <dbReference type="SAM" id="Phobius"/>
    </source>
</evidence>
<keyword evidence="4 6" id="KW-1133">Transmembrane helix</keyword>
<dbReference type="AlphaFoldDB" id="A0A068QS50"/>
<dbReference type="PANTHER" id="PTHR30086:SF21">
    <property type="entry name" value="TRANSPORT PROTEIN"/>
    <property type="match status" value="1"/>
</dbReference>
<evidence type="ECO:0000313" key="7">
    <source>
        <dbReference type="EMBL" id="CDG17837.1"/>
    </source>
</evidence>
<evidence type="ECO:0000256" key="3">
    <source>
        <dbReference type="ARBA" id="ARBA00022692"/>
    </source>
</evidence>
<dbReference type="Pfam" id="PF01810">
    <property type="entry name" value="LysE"/>
    <property type="match status" value="1"/>
</dbReference>
<keyword evidence="3 6" id="KW-0812">Transmembrane</keyword>
<accession>A0A068QS50</accession>
<dbReference type="Proteomes" id="UP000324170">
    <property type="component" value="Unassembled WGS sequence"/>
</dbReference>
<proteinExistence type="predicted"/>